<reference evidence="2 3" key="1">
    <citation type="journal article" date="2022" name="Nat. Plants">
        <title>Genomes of leafy and leafless Platanthera orchids illuminate the evolution of mycoheterotrophy.</title>
        <authorList>
            <person name="Li M.H."/>
            <person name="Liu K.W."/>
            <person name="Li Z."/>
            <person name="Lu H.C."/>
            <person name="Ye Q.L."/>
            <person name="Zhang D."/>
            <person name="Wang J.Y."/>
            <person name="Li Y.F."/>
            <person name="Zhong Z.M."/>
            <person name="Liu X."/>
            <person name="Yu X."/>
            <person name="Liu D.K."/>
            <person name="Tu X.D."/>
            <person name="Liu B."/>
            <person name="Hao Y."/>
            <person name="Liao X.Y."/>
            <person name="Jiang Y.T."/>
            <person name="Sun W.H."/>
            <person name="Chen J."/>
            <person name="Chen Y.Q."/>
            <person name="Ai Y."/>
            <person name="Zhai J.W."/>
            <person name="Wu S.S."/>
            <person name="Zhou Z."/>
            <person name="Hsiao Y.Y."/>
            <person name="Wu W.L."/>
            <person name="Chen Y.Y."/>
            <person name="Lin Y.F."/>
            <person name="Hsu J.L."/>
            <person name="Li C.Y."/>
            <person name="Wang Z.W."/>
            <person name="Zhao X."/>
            <person name="Zhong W.Y."/>
            <person name="Ma X.K."/>
            <person name="Ma L."/>
            <person name="Huang J."/>
            <person name="Chen G.Z."/>
            <person name="Huang M.Z."/>
            <person name="Huang L."/>
            <person name="Peng D.H."/>
            <person name="Luo Y.B."/>
            <person name="Zou S.Q."/>
            <person name="Chen S.P."/>
            <person name="Lan S."/>
            <person name="Tsai W.C."/>
            <person name="Van de Peer Y."/>
            <person name="Liu Z.J."/>
        </authorList>
    </citation>
    <scope>NUCLEOTIDE SEQUENCE [LARGE SCALE GENOMIC DNA]</scope>
    <source>
        <strain evidence="2">Lor287</strain>
    </source>
</reference>
<protein>
    <submittedName>
        <fullName evidence="2">Uncharacterized protein</fullName>
    </submittedName>
</protein>
<organism evidence="2 3">
    <name type="scientific">Platanthera zijinensis</name>
    <dbReference type="NCBI Taxonomy" id="2320716"/>
    <lineage>
        <taxon>Eukaryota</taxon>
        <taxon>Viridiplantae</taxon>
        <taxon>Streptophyta</taxon>
        <taxon>Embryophyta</taxon>
        <taxon>Tracheophyta</taxon>
        <taxon>Spermatophyta</taxon>
        <taxon>Magnoliopsida</taxon>
        <taxon>Liliopsida</taxon>
        <taxon>Asparagales</taxon>
        <taxon>Orchidaceae</taxon>
        <taxon>Orchidoideae</taxon>
        <taxon>Orchideae</taxon>
        <taxon>Orchidinae</taxon>
        <taxon>Platanthera</taxon>
    </lineage>
</organism>
<feature type="transmembrane region" description="Helical" evidence="1">
    <location>
        <begin position="65"/>
        <end position="84"/>
    </location>
</feature>
<evidence type="ECO:0000313" key="2">
    <source>
        <dbReference type="EMBL" id="KAK8948950.1"/>
    </source>
</evidence>
<sequence>MRQKKIESRVELCFSPDLTFSSFYLGRDEDHGIKVLHNNNSIKGGGYRDREHLGAFWVRERRIKYTIFFFFFFFFFFFLFLHTADKSRRELNPLLVVCVDESSRREWRRKGDGRYRKTEHRSTHLWITLTPLKIEFSHY</sequence>
<evidence type="ECO:0000313" key="3">
    <source>
        <dbReference type="Proteomes" id="UP001418222"/>
    </source>
</evidence>
<dbReference type="AlphaFoldDB" id="A0AAP0GB08"/>
<evidence type="ECO:0000256" key="1">
    <source>
        <dbReference type="SAM" id="Phobius"/>
    </source>
</evidence>
<dbReference type="EMBL" id="JBBWWQ010000004">
    <property type="protein sequence ID" value="KAK8948950.1"/>
    <property type="molecule type" value="Genomic_DNA"/>
</dbReference>
<gene>
    <name evidence="2" type="ORF">KSP39_PZI005261</name>
</gene>
<proteinExistence type="predicted"/>
<keyword evidence="1" id="KW-0472">Membrane</keyword>
<name>A0AAP0GB08_9ASPA</name>
<accession>A0AAP0GB08</accession>
<keyword evidence="3" id="KW-1185">Reference proteome</keyword>
<comment type="caution">
    <text evidence="2">The sequence shown here is derived from an EMBL/GenBank/DDBJ whole genome shotgun (WGS) entry which is preliminary data.</text>
</comment>
<dbReference type="Proteomes" id="UP001418222">
    <property type="component" value="Unassembled WGS sequence"/>
</dbReference>
<keyword evidence="1" id="KW-1133">Transmembrane helix</keyword>
<keyword evidence="1" id="KW-0812">Transmembrane</keyword>